<sequence>MIVKRLLRILAVTVLLVAGWQAPATASPVFSPSDWNAALEKVIHADVTQSVTLPNGDVLWVFGDTTRINGVPTTGPYGYPHDAFARQTAGTLTFKALPGPYGYGWQQVPNWSDNTYFWMSTPIVDSGTLYVLGERIQGVSPFTVVGSYVAVFNASTLAFQRIVPVPTGATGKTKWGGVARTATGWWITGTHGVPCSYGTNCSVGDMAFVPFGGLATTTQWGVHNNVIPATTNIGTTMALRRTPAGWDIFTKRGGAYGGTEIERLTANSVTGAWTVNGTWPAPSPADTVTYDVAVHPEQVANTGQILTSYNVNGNDTEYHPRFLYLSL</sequence>
<keyword evidence="1" id="KW-0732">Signal</keyword>
<evidence type="ECO:0000313" key="3">
    <source>
        <dbReference type="Proteomes" id="UP000647172"/>
    </source>
</evidence>
<keyword evidence="3" id="KW-1185">Reference proteome</keyword>
<organism evidence="2 3">
    <name type="scientific">Actinoplanes nipponensis</name>
    <dbReference type="NCBI Taxonomy" id="135950"/>
    <lineage>
        <taxon>Bacteria</taxon>
        <taxon>Bacillati</taxon>
        <taxon>Actinomycetota</taxon>
        <taxon>Actinomycetes</taxon>
        <taxon>Micromonosporales</taxon>
        <taxon>Micromonosporaceae</taxon>
        <taxon>Actinoplanes</taxon>
    </lineage>
</organism>
<dbReference type="Proteomes" id="UP000647172">
    <property type="component" value="Unassembled WGS sequence"/>
</dbReference>
<name>A0A919MVY4_9ACTN</name>
<protein>
    <submittedName>
        <fullName evidence="2">Uncharacterized protein</fullName>
    </submittedName>
</protein>
<reference evidence="2" key="1">
    <citation type="submission" date="2021-01" db="EMBL/GenBank/DDBJ databases">
        <title>Whole genome shotgun sequence of Actinoplanes nipponensis NBRC 14063.</title>
        <authorList>
            <person name="Komaki H."/>
            <person name="Tamura T."/>
        </authorList>
    </citation>
    <scope>NUCLEOTIDE SEQUENCE</scope>
    <source>
        <strain evidence="2">NBRC 14063</strain>
    </source>
</reference>
<comment type="caution">
    <text evidence="2">The sequence shown here is derived from an EMBL/GenBank/DDBJ whole genome shotgun (WGS) entry which is preliminary data.</text>
</comment>
<feature type="chain" id="PRO_5037321172" evidence="1">
    <location>
        <begin position="27"/>
        <end position="327"/>
    </location>
</feature>
<dbReference type="AlphaFoldDB" id="A0A919MVY4"/>
<feature type="signal peptide" evidence="1">
    <location>
        <begin position="1"/>
        <end position="26"/>
    </location>
</feature>
<proteinExistence type="predicted"/>
<evidence type="ECO:0000313" key="2">
    <source>
        <dbReference type="EMBL" id="GIE51650.1"/>
    </source>
</evidence>
<gene>
    <name evidence="2" type="ORF">Ani05nite_51840</name>
</gene>
<dbReference type="EMBL" id="BOMQ01000061">
    <property type="protein sequence ID" value="GIE51650.1"/>
    <property type="molecule type" value="Genomic_DNA"/>
</dbReference>
<evidence type="ECO:0000256" key="1">
    <source>
        <dbReference type="SAM" id="SignalP"/>
    </source>
</evidence>
<accession>A0A919MVY4</accession>